<evidence type="ECO:0000313" key="3">
    <source>
        <dbReference type="EMBL" id="KJH48214.1"/>
    </source>
</evidence>
<accession>A0A0D8XWT1</accession>
<name>A0A0D8XWT1_DICVI</name>
<dbReference type="InterPro" id="IPR038289">
    <property type="entry name" value="DVA-1_sf"/>
</dbReference>
<feature type="signal peptide" evidence="1">
    <location>
        <begin position="1"/>
        <end position="21"/>
    </location>
</feature>
<reference evidence="3 4" key="1">
    <citation type="submission" date="2013-11" db="EMBL/GenBank/DDBJ databases">
        <title>Draft genome of the bovine lungworm Dictyocaulus viviparus.</title>
        <authorList>
            <person name="Mitreva M."/>
        </authorList>
    </citation>
    <scope>NUCLEOTIDE SEQUENCE [LARGE SCALE GENOMIC DNA]</scope>
    <source>
        <strain evidence="3 4">HannoverDv2000</strain>
    </source>
</reference>
<feature type="chain" id="PRO_5002336175" description="Polyprotein allergen nematode domain-containing protein" evidence="1">
    <location>
        <begin position="22"/>
        <end position="165"/>
    </location>
</feature>
<dbReference type="Proteomes" id="UP000053766">
    <property type="component" value="Unassembled WGS sequence"/>
</dbReference>
<dbReference type="Gene3D" id="1.10.533.30">
    <property type="entry name" value="Nematode polyprotein allergen ABA-1"/>
    <property type="match status" value="1"/>
</dbReference>
<feature type="domain" description="Polyprotein allergen nematode" evidence="2">
    <location>
        <begin position="57"/>
        <end position="145"/>
    </location>
</feature>
<dbReference type="OrthoDB" id="5838004at2759"/>
<evidence type="ECO:0000313" key="4">
    <source>
        <dbReference type="Proteomes" id="UP000053766"/>
    </source>
</evidence>
<gene>
    <name evidence="3" type="ORF">DICVIV_05678</name>
</gene>
<organism evidence="3 4">
    <name type="scientific">Dictyocaulus viviparus</name>
    <name type="common">Bovine lungworm</name>
    <dbReference type="NCBI Taxonomy" id="29172"/>
    <lineage>
        <taxon>Eukaryota</taxon>
        <taxon>Metazoa</taxon>
        <taxon>Ecdysozoa</taxon>
        <taxon>Nematoda</taxon>
        <taxon>Chromadorea</taxon>
        <taxon>Rhabditida</taxon>
        <taxon>Rhabditina</taxon>
        <taxon>Rhabditomorpha</taxon>
        <taxon>Strongyloidea</taxon>
        <taxon>Metastrongylidae</taxon>
        <taxon>Dictyocaulus</taxon>
    </lineage>
</organism>
<sequence>MISYQSIILSIFVFNVIVVSTEREGNRMNSNTRMDRIDKHQRGNKYVRNILFASKLWLTEDQLNKLNNLLLIGDNKALINELEVFYRNLSDKTRASLRVQSSCRAFLADELGQNAVDELITMKTKMATPSELVEKVNSLFEKAKNPQLTIIQSLCTAAYELKRKL</sequence>
<keyword evidence="4" id="KW-1185">Reference proteome</keyword>
<dbReference type="InterPro" id="IPR032487">
    <property type="entry name" value="ABA-1_nematode"/>
</dbReference>
<reference evidence="4" key="2">
    <citation type="journal article" date="2016" name="Sci. Rep.">
        <title>Dictyocaulus viviparus genome, variome and transcriptome elucidate lungworm biology and support future intervention.</title>
        <authorList>
            <person name="McNulty S.N."/>
            <person name="Strube C."/>
            <person name="Rosa B.A."/>
            <person name="Martin J.C."/>
            <person name="Tyagi R."/>
            <person name="Choi Y.J."/>
            <person name="Wang Q."/>
            <person name="Hallsworth Pepin K."/>
            <person name="Zhang X."/>
            <person name="Ozersky P."/>
            <person name="Wilson R.K."/>
            <person name="Sternberg P.W."/>
            <person name="Gasser R.B."/>
            <person name="Mitreva M."/>
        </authorList>
    </citation>
    <scope>NUCLEOTIDE SEQUENCE [LARGE SCALE GENOMIC DNA]</scope>
    <source>
        <strain evidence="4">HannoverDv2000</strain>
    </source>
</reference>
<evidence type="ECO:0000259" key="2">
    <source>
        <dbReference type="Pfam" id="PF16469"/>
    </source>
</evidence>
<keyword evidence="1" id="KW-0732">Signal</keyword>
<protein>
    <recommendedName>
        <fullName evidence="2">Polyprotein allergen nematode domain-containing protein</fullName>
    </recommendedName>
</protein>
<proteinExistence type="predicted"/>
<evidence type="ECO:0000256" key="1">
    <source>
        <dbReference type="SAM" id="SignalP"/>
    </source>
</evidence>
<dbReference type="EMBL" id="KN716275">
    <property type="protein sequence ID" value="KJH48214.1"/>
    <property type="molecule type" value="Genomic_DNA"/>
</dbReference>
<dbReference type="Pfam" id="PF16469">
    <property type="entry name" value="NPA"/>
    <property type="match status" value="1"/>
</dbReference>
<dbReference type="AlphaFoldDB" id="A0A0D8XWT1"/>